<comment type="caution">
    <text evidence="12">The sequence shown here is derived from an EMBL/GenBank/DDBJ whole genome shotgun (WGS) entry which is preliminary data.</text>
</comment>
<dbReference type="CDD" id="cd00268">
    <property type="entry name" value="DEADc"/>
    <property type="match status" value="1"/>
</dbReference>
<accession>W9GXX9</accession>
<evidence type="ECO:0000313" key="13">
    <source>
        <dbReference type="Proteomes" id="UP000019486"/>
    </source>
</evidence>
<sequence>MTFAELDLHPTLLQAVEAAGYNEPTPIQEKAIPLALSGRDLVASANTGTGKTAAFVLPALQKLKTPRPAGSFGPRVLVLSPTRELATQILDAVRKYSKFDRVQTGVILGGMPYREQLRMLERRVDLIVATPGRLIDHLERGRVNLSGLELLVLDEADRMLDMGFIEPVEQIAAACPATRQTLMFTATCDGPMERLAARLLKNPERIDIAGRNVSHDTIDQRLLRADDLGHKHRLLDHLVTADAAGKTIVFAATKRDADRLAEELCAKGHAAGALHGDMKQHQRNRTIEDLRRGRIRLLIATDVAARGIDISDITQVINFDLPKIAEDYVHRIGRTGRAGATGNAFSFFTRNDWKQVKAIEHFIGKPLTNHVIAGLEPTERPRGASAPGGYAKRPYRGGGQGAGAPGGRGGFGGQRRPDGAPGERAHGHAERGGHGDRPHAEHRNAGGDRPHGERGGYNPVRRDRDHSAGGGRRGYSSAS</sequence>
<keyword evidence="1 7" id="KW-0547">Nucleotide-binding</keyword>
<keyword evidence="4 7" id="KW-0067">ATP-binding</keyword>
<dbReference type="GO" id="GO:0005829">
    <property type="term" value="C:cytosol"/>
    <property type="evidence" value="ECO:0007669"/>
    <property type="project" value="TreeGrafter"/>
</dbReference>
<feature type="region of interest" description="Disordered" evidence="8">
    <location>
        <begin position="374"/>
        <end position="479"/>
    </location>
</feature>
<keyword evidence="2 7" id="KW-0378">Hydrolase</keyword>
<dbReference type="InterPro" id="IPR001650">
    <property type="entry name" value="Helicase_C-like"/>
</dbReference>
<feature type="domain" description="Helicase ATP-binding" evidence="9">
    <location>
        <begin position="32"/>
        <end position="206"/>
    </location>
</feature>
<dbReference type="InterPro" id="IPR011545">
    <property type="entry name" value="DEAD/DEAH_box_helicase_dom"/>
</dbReference>
<dbReference type="InterPro" id="IPR050079">
    <property type="entry name" value="DEAD_box_RNA_helicase"/>
</dbReference>
<dbReference type="STRING" id="1385369.N825_11470"/>
<dbReference type="PROSITE" id="PS51195">
    <property type="entry name" value="Q_MOTIF"/>
    <property type="match status" value="1"/>
</dbReference>
<dbReference type="EMBL" id="AVFL01000016">
    <property type="protein sequence ID" value="EWY38780.1"/>
    <property type="molecule type" value="Genomic_DNA"/>
</dbReference>
<keyword evidence="3 7" id="KW-0347">Helicase</keyword>
<evidence type="ECO:0000256" key="2">
    <source>
        <dbReference type="ARBA" id="ARBA00022801"/>
    </source>
</evidence>
<name>W9GXX9_9PROT</name>
<dbReference type="Pfam" id="PF00270">
    <property type="entry name" value="DEAD"/>
    <property type="match status" value="1"/>
</dbReference>
<dbReference type="AlphaFoldDB" id="W9GXX9"/>
<evidence type="ECO:0000259" key="11">
    <source>
        <dbReference type="PROSITE" id="PS51195"/>
    </source>
</evidence>
<dbReference type="RefSeq" id="WP_063833890.1">
    <property type="nucleotide sequence ID" value="NZ_AVFL01000016.1"/>
</dbReference>
<dbReference type="GO" id="GO:0003724">
    <property type="term" value="F:RNA helicase activity"/>
    <property type="evidence" value="ECO:0007669"/>
    <property type="project" value="InterPro"/>
</dbReference>
<evidence type="ECO:0000256" key="7">
    <source>
        <dbReference type="RuleBase" id="RU000492"/>
    </source>
</evidence>
<organism evidence="12 13">
    <name type="scientific">Skermanella stibiiresistens SB22</name>
    <dbReference type="NCBI Taxonomy" id="1385369"/>
    <lineage>
        <taxon>Bacteria</taxon>
        <taxon>Pseudomonadati</taxon>
        <taxon>Pseudomonadota</taxon>
        <taxon>Alphaproteobacteria</taxon>
        <taxon>Rhodospirillales</taxon>
        <taxon>Azospirillaceae</taxon>
        <taxon>Skermanella</taxon>
    </lineage>
</organism>
<evidence type="ECO:0000313" key="12">
    <source>
        <dbReference type="EMBL" id="EWY38780.1"/>
    </source>
</evidence>
<dbReference type="Gene3D" id="3.40.50.300">
    <property type="entry name" value="P-loop containing nucleotide triphosphate hydrolases"/>
    <property type="match status" value="2"/>
</dbReference>
<protein>
    <submittedName>
        <fullName evidence="12">RNA helicase</fullName>
    </submittedName>
</protein>
<evidence type="ECO:0000259" key="9">
    <source>
        <dbReference type="PROSITE" id="PS51192"/>
    </source>
</evidence>
<dbReference type="InterPro" id="IPR014001">
    <property type="entry name" value="Helicase_ATP-bd"/>
</dbReference>
<feature type="compositionally biased region" description="Basic and acidic residues" evidence="8">
    <location>
        <begin position="415"/>
        <end position="467"/>
    </location>
</feature>
<dbReference type="PANTHER" id="PTHR47959">
    <property type="entry name" value="ATP-DEPENDENT RNA HELICASE RHLE-RELATED"/>
    <property type="match status" value="1"/>
</dbReference>
<dbReference type="InterPro" id="IPR000629">
    <property type="entry name" value="RNA-helicase_DEAD-box_CS"/>
</dbReference>
<dbReference type="Pfam" id="PF00271">
    <property type="entry name" value="Helicase_C"/>
    <property type="match status" value="1"/>
</dbReference>
<feature type="domain" description="Helicase C-terminal" evidence="10">
    <location>
        <begin position="233"/>
        <end position="383"/>
    </location>
</feature>
<dbReference type="SMART" id="SM00490">
    <property type="entry name" value="HELICc"/>
    <property type="match status" value="1"/>
</dbReference>
<dbReference type="PATRIC" id="fig|1385369.3.peg.4271"/>
<evidence type="ECO:0000256" key="1">
    <source>
        <dbReference type="ARBA" id="ARBA00022741"/>
    </source>
</evidence>
<dbReference type="PROSITE" id="PS51192">
    <property type="entry name" value="HELICASE_ATP_BIND_1"/>
    <property type="match status" value="1"/>
</dbReference>
<comment type="similarity">
    <text evidence="5 7">Belongs to the DEAD box helicase family.</text>
</comment>
<gene>
    <name evidence="12" type="ORF">N825_11470</name>
</gene>
<evidence type="ECO:0000256" key="5">
    <source>
        <dbReference type="ARBA" id="ARBA00038437"/>
    </source>
</evidence>
<dbReference type="PANTHER" id="PTHR47959:SF17">
    <property type="entry name" value="ATP-DEPENDENT RNA HELICASE DEAD BOX FAMILY"/>
    <property type="match status" value="1"/>
</dbReference>
<dbReference type="SMART" id="SM00487">
    <property type="entry name" value="DEXDc"/>
    <property type="match status" value="1"/>
</dbReference>
<dbReference type="GO" id="GO:0005524">
    <property type="term" value="F:ATP binding"/>
    <property type="evidence" value="ECO:0007669"/>
    <property type="project" value="UniProtKB-KW"/>
</dbReference>
<keyword evidence="13" id="KW-1185">Reference proteome</keyword>
<dbReference type="InterPro" id="IPR014014">
    <property type="entry name" value="RNA_helicase_DEAD_Q_motif"/>
</dbReference>
<dbReference type="PROSITE" id="PS00039">
    <property type="entry name" value="DEAD_ATP_HELICASE"/>
    <property type="match status" value="1"/>
</dbReference>
<evidence type="ECO:0000256" key="4">
    <source>
        <dbReference type="ARBA" id="ARBA00022840"/>
    </source>
</evidence>
<dbReference type="InterPro" id="IPR044742">
    <property type="entry name" value="DEAD/DEAH_RhlB"/>
</dbReference>
<feature type="compositionally biased region" description="Gly residues" evidence="8">
    <location>
        <begin position="396"/>
        <end position="413"/>
    </location>
</feature>
<dbReference type="PROSITE" id="PS51194">
    <property type="entry name" value="HELICASE_CTER"/>
    <property type="match status" value="1"/>
</dbReference>
<evidence type="ECO:0000256" key="8">
    <source>
        <dbReference type="SAM" id="MobiDB-lite"/>
    </source>
</evidence>
<dbReference type="Proteomes" id="UP000019486">
    <property type="component" value="Unassembled WGS sequence"/>
</dbReference>
<dbReference type="CDD" id="cd18787">
    <property type="entry name" value="SF2_C_DEAD"/>
    <property type="match status" value="1"/>
</dbReference>
<proteinExistence type="inferred from homology"/>
<feature type="short sequence motif" description="Q motif" evidence="6">
    <location>
        <begin position="1"/>
        <end position="29"/>
    </location>
</feature>
<evidence type="ECO:0000256" key="6">
    <source>
        <dbReference type="PROSITE-ProRule" id="PRU00552"/>
    </source>
</evidence>
<evidence type="ECO:0000256" key="3">
    <source>
        <dbReference type="ARBA" id="ARBA00022806"/>
    </source>
</evidence>
<dbReference type="GO" id="GO:0003676">
    <property type="term" value="F:nucleic acid binding"/>
    <property type="evidence" value="ECO:0007669"/>
    <property type="project" value="InterPro"/>
</dbReference>
<feature type="domain" description="DEAD-box RNA helicase Q" evidence="11">
    <location>
        <begin position="1"/>
        <end position="29"/>
    </location>
</feature>
<dbReference type="GO" id="GO:0016787">
    <property type="term" value="F:hydrolase activity"/>
    <property type="evidence" value="ECO:0007669"/>
    <property type="project" value="UniProtKB-KW"/>
</dbReference>
<evidence type="ECO:0000259" key="10">
    <source>
        <dbReference type="PROSITE" id="PS51194"/>
    </source>
</evidence>
<dbReference type="SUPFAM" id="SSF52540">
    <property type="entry name" value="P-loop containing nucleoside triphosphate hydrolases"/>
    <property type="match status" value="1"/>
</dbReference>
<dbReference type="InterPro" id="IPR027417">
    <property type="entry name" value="P-loop_NTPase"/>
</dbReference>
<reference evidence="12 13" key="1">
    <citation type="submission" date="2013-08" db="EMBL/GenBank/DDBJ databases">
        <title>The genome sequence of Skermanella stibiiresistens.</title>
        <authorList>
            <person name="Zhu W."/>
            <person name="Wang G."/>
        </authorList>
    </citation>
    <scope>NUCLEOTIDE SEQUENCE [LARGE SCALE GENOMIC DNA]</scope>
    <source>
        <strain evidence="12 13">SB22</strain>
    </source>
</reference>